<dbReference type="Gene3D" id="3.40.630.10">
    <property type="entry name" value="Zn peptidases"/>
    <property type="match status" value="3"/>
</dbReference>
<evidence type="ECO:0000256" key="1">
    <source>
        <dbReference type="ARBA" id="ARBA00003007"/>
    </source>
</evidence>
<accession>A0ABC9GYH4</accession>
<dbReference type="Gene3D" id="3.30.70.360">
    <property type="match status" value="1"/>
</dbReference>
<keyword evidence="2" id="KW-0732">Signal</keyword>
<proteinExistence type="predicted"/>
<dbReference type="EMBL" id="CAXIPR030000870">
    <property type="protein sequence ID" value="CAM0147440.1"/>
    <property type="molecule type" value="Genomic_DNA"/>
</dbReference>
<dbReference type="AlphaFoldDB" id="A0ABC9GYH4"/>
<feature type="signal peptide" evidence="2">
    <location>
        <begin position="1"/>
        <end position="19"/>
    </location>
</feature>
<evidence type="ECO:0008006" key="5">
    <source>
        <dbReference type="Google" id="ProtNLM"/>
    </source>
</evidence>
<keyword evidence="4" id="KW-1185">Reference proteome</keyword>
<sequence>MAAAAAPLLLAALAVSCSAVWDSASAAALDDPAELLRLAKEPAFLDWMVGVRRRIHENPELRFEEFGTSELVRRELDAMGIPYRHPVAVTGESVEWEHKSKVPGKMHGCGHDANVAMLLGCAKILQEHSDELKVVTVGKFQGGGAFNVIPDSVTIGGTFRAFSKESINQLKQRIEEVIVSQASVQRCNATVQFLNKDPFFPTTFNSPELHDFFVNVVSEMVGSKNVRDMQPLMGAEDFAFYAEVIPSTYYYFVGMYNETRGPQAPHHSPYFTVNEEALPYGAAAQAALAARYLLEHEQLAATSDKAKAHDEL</sequence>
<name>A0ABC9GYH4_9POAL</name>
<dbReference type="Pfam" id="PF01546">
    <property type="entry name" value="Peptidase_M20"/>
    <property type="match status" value="1"/>
</dbReference>
<dbReference type="PANTHER" id="PTHR11014:SF119">
    <property type="entry name" value="IAA-AMINO ACID HYDROLASE ILR1-LIKE 1"/>
    <property type="match status" value="1"/>
</dbReference>
<comment type="function">
    <text evidence="1">Hydrolyzes certain amino acid conjugates of the plant growth regulator indole-3-acetic acid (IAA).</text>
</comment>
<organism evidence="3 4">
    <name type="scientific">Urochloa decumbens</name>
    <dbReference type="NCBI Taxonomy" id="240449"/>
    <lineage>
        <taxon>Eukaryota</taxon>
        <taxon>Viridiplantae</taxon>
        <taxon>Streptophyta</taxon>
        <taxon>Embryophyta</taxon>
        <taxon>Tracheophyta</taxon>
        <taxon>Spermatophyta</taxon>
        <taxon>Magnoliopsida</taxon>
        <taxon>Liliopsida</taxon>
        <taxon>Poales</taxon>
        <taxon>Poaceae</taxon>
        <taxon>PACMAD clade</taxon>
        <taxon>Panicoideae</taxon>
        <taxon>Panicodae</taxon>
        <taxon>Paniceae</taxon>
        <taxon>Melinidinae</taxon>
        <taxon>Urochloa</taxon>
    </lineage>
</organism>
<feature type="chain" id="PRO_5044886865" description="Peptidase M20 dimerisation domain-containing protein" evidence="2">
    <location>
        <begin position="20"/>
        <end position="312"/>
    </location>
</feature>
<protein>
    <recommendedName>
        <fullName evidence="5">Peptidase M20 dimerisation domain-containing protein</fullName>
    </recommendedName>
</protein>
<comment type="caution">
    <text evidence="3">The sequence shown here is derived from an EMBL/GenBank/DDBJ whole genome shotgun (WGS) entry which is preliminary data.</text>
</comment>
<dbReference type="InterPro" id="IPR017439">
    <property type="entry name" value="Amidohydrolase"/>
</dbReference>
<reference evidence="3" key="1">
    <citation type="submission" date="2024-10" db="EMBL/GenBank/DDBJ databases">
        <authorList>
            <person name="Ryan C."/>
        </authorList>
    </citation>
    <scope>NUCLEOTIDE SEQUENCE [LARGE SCALE GENOMIC DNA]</scope>
</reference>
<evidence type="ECO:0000256" key="2">
    <source>
        <dbReference type="SAM" id="SignalP"/>
    </source>
</evidence>
<dbReference type="InterPro" id="IPR002933">
    <property type="entry name" value="Peptidase_M20"/>
</dbReference>
<dbReference type="SUPFAM" id="SSF53187">
    <property type="entry name" value="Zn-dependent exopeptidases"/>
    <property type="match status" value="1"/>
</dbReference>
<evidence type="ECO:0000313" key="3">
    <source>
        <dbReference type="EMBL" id="CAM0147440.1"/>
    </source>
</evidence>
<dbReference type="PANTHER" id="PTHR11014">
    <property type="entry name" value="PEPTIDASE M20 FAMILY MEMBER"/>
    <property type="match status" value="1"/>
</dbReference>
<evidence type="ECO:0000313" key="4">
    <source>
        <dbReference type="Proteomes" id="UP001497457"/>
    </source>
</evidence>
<dbReference type="Proteomes" id="UP001497457">
    <property type="component" value="Unassembled WGS sequence"/>
</dbReference>
<gene>
    <name evidence="3" type="ORF">URODEC1_LOCUS120874</name>
</gene>